<dbReference type="GeneID" id="9805740"/>
<dbReference type="PROSITE" id="PS50089">
    <property type="entry name" value="ZF_RING_2"/>
    <property type="match status" value="1"/>
</dbReference>
<evidence type="ECO:0000256" key="2">
    <source>
        <dbReference type="ARBA" id="ARBA00022771"/>
    </source>
</evidence>
<dbReference type="GO" id="GO:0008270">
    <property type="term" value="F:zinc ion binding"/>
    <property type="evidence" value="ECO:0007669"/>
    <property type="project" value="UniProtKB-KW"/>
</dbReference>
<evidence type="ECO:0000256" key="1">
    <source>
        <dbReference type="ARBA" id="ARBA00022723"/>
    </source>
</evidence>
<evidence type="ECO:0000256" key="6">
    <source>
        <dbReference type="SAM" id="Phobius"/>
    </source>
</evidence>
<dbReference type="PANTHER" id="PTHR47156:SF9">
    <property type="entry name" value="PROTEIN CBG26870"/>
    <property type="match status" value="1"/>
</dbReference>
<keyword evidence="6" id="KW-0812">Transmembrane</keyword>
<protein>
    <recommendedName>
        <fullName evidence="7">RING-type domain-containing protein</fullName>
    </recommendedName>
</protein>
<evidence type="ECO:0000259" key="7">
    <source>
        <dbReference type="PROSITE" id="PS50089"/>
    </source>
</evidence>
<dbReference type="InterPro" id="IPR027370">
    <property type="entry name" value="Znf-RING_euk"/>
</dbReference>
<evidence type="ECO:0000256" key="4">
    <source>
        <dbReference type="PROSITE-ProRule" id="PRU00175"/>
    </source>
</evidence>
<dbReference type="InterPro" id="IPR013083">
    <property type="entry name" value="Znf_RING/FYVE/PHD"/>
</dbReference>
<keyword evidence="2 4" id="KW-0863">Zinc-finger</keyword>
<gene>
    <name evidence="8" type="ORF">GCK72_011362</name>
</gene>
<dbReference type="InterPro" id="IPR052667">
    <property type="entry name" value="E3_ubiquitin-ligase_RING"/>
</dbReference>
<dbReference type="SUPFAM" id="SSF57850">
    <property type="entry name" value="RING/U-box"/>
    <property type="match status" value="1"/>
</dbReference>
<keyword evidence="1" id="KW-0479">Metal-binding</keyword>
<dbReference type="RefSeq" id="XP_053587974.1">
    <property type="nucleotide sequence ID" value="XM_053728397.1"/>
</dbReference>
<dbReference type="KEGG" id="crq:GCK72_011362"/>
<dbReference type="PANTHER" id="PTHR47156">
    <property type="entry name" value="PROTEIN CBG20824"/>
    <property type="match status" value="1"/>
</dbReference>
<name>A0A6A5H7D1_CAERE</name>
<dbReference type="PROSITE" id="PS00518">
    <property type="entry name" value="ZF_RING_1"/>
    <property type="match status" value="1"/>
</dbReference>
<dbReference type="Gene3D" id="3.30.40.10">
    <property type="entry name" value="Zinc/RING finger domain, C3HC4 (zinc finger)"/>
    <property type="match status" value="1"/>
</dbReference>
<feature type="region of interest" description="Disordered" evidence="5">
    <location>
        <begin position="53"/>
        <end position="72"/>
    </location>
</feature>
<dbReference type="InterPro" id="IPR001841">
    <property type="entry name" value="Znf_RING"/>
</dbReference>
<dbReference type="AlphaFoldDB" id="A0A6A5H7D1"/>
<evidence type="ECO:0000313" key="9">
    <source>
        <dbReference type="Proteomes" id="UP000483820"/>
    </source>
</evidence>
<evidence type="ECO:0000256" key="5">
    <source>
        <dbReference type="SAM" id="MobiDB-lite"/>
    </source>
</evidence>
<organism evidence="8 9">
    <name type="scientific">Caenorhabditis remanei</name>
    <name type="common">Caenorhabditis vulgaris</name>
    <dbReference type="NCBI Taxonomy" id="31234"/>
    <lineage>
        <taxon>Eukaryota</taxon>
        <taxon>Metazoa</taxon>
        <taxon>Ecdysozoa</taxon>
        <taxon>Nematoda</taxon>
        <taxon>Chromadorea</taxon>
        <taxon>Rhabditida</taxon>
        <taxon>Rhabditina</taxon>
        <taxon>Rhabditomorpha</taxon>
        <taxon>Rhabditoidea</taxon>
        <taxon>Rhabditidae</taxon>
        <taxon>Peloderinae</taxon>
        <taxon>Caenorhabditis</taxon>
    </lineage>
</organism>
<evidence type="ECO:0000256" key="3">
    <source>
        <dbReference type="ARBA" id="ARBA00022833"/>
    </source>
</evidence>
<evidence type="ECO:0000313" key="8">
    <source>
        <dbReference type="EMBL" id="KAF1763097.1"/>
    </source>
</evidence>
<dbReference type="EMBL" id="WUAV01000003">
    <property type="protein sequence ID" value="KAF1763097.1"/>
    <property type="molecule type" value="Genomic_DNA"/>
</dbReference>
<dbReference type="Proteomes" id="UP000483820">
    <property type="component" value="Chromosome III"/>
</dbReference>
<dbReference type="InterPro" id="IPR017907">
    <property type="entry name" value="Znf_RING_CS"/>
</dbReference>
<comment type="caution">
    <text evidence="8">The sequence shown here is derived from an EMBL/GenBank/DDBJ whole genome shotgun (WGS) entry which is preliminary data.</text>
</comment>
<accession>A0A6A5H7D1</accession>
<reference evidence="8 9" key="1">
    <citation type="submission" date="2019-12" db="EMBL/GenBank/DDBJ databases">
        <title>Chromosome-level assembly of the Caenorhabditis remanei genome.</title>
        <authorList>
            <person name="Teterina A.A."/>
            <person name="Willis J.H."/>
            <person name="Phillips P.C."/>
        </authorList>
    </citation>
    <scope>NUCLEOTIDE SEQUENCE [LARGE SCALE GENOMIC DNA]</scope>
    <source>
        <strain evidence="8 9">PX506</strain>
        <tissue evidence="8">Whole organism</tissue>
    </source>
</reference>
<dbReference type="Pfam" id="PF13445">
    <property type="entry name" value="zf-RING_UBOX"/>
    <property type="match status" value="1"/>
</dbReference>
<keyword evidence="6" id="KW-0472">Membrane</keyword>
<feature type="domain" description="RING-type" evidence="7">
    <location>
        <begin position="113"/>
        <end position="143"/>
    </location>
</feature>
<sequence>MLYAVAAPLITIFALKYNDEDTVFVLLYLLFFAPATLEFLTIWRFGVRLRDRSGHEDENGPPESSCIPSQPENTQQFEITVPRGPRRALLEVVVVNEILNSDDVNPDATGLECNVCMLEYSDTVIPRILIGCGHTVCQTCIQKMLEDLKTSDGRPSNLPKNYAVLEMIQKRNM</sequence>
<keyword evidence="6" id="KW-1133">Transmembrane helix</keyword>
<feature type="transmembrane region" description="Helical" evidence="6">
    <location>
        <begin position="24"/>
        <end position="43"/>
    </location>
</feature>
<dbReference type="CTD" id="9805740"/>
<keyword evidence="3" id="KW-0862">Zinc</keyword>
<proteinExistence type="predicted"/>